<gene>
    <name evidence="1" type="ORF">KP014_02495</name>
    <name evidence="2" type="ORF">SAMN04487895_102420</name>
</gene>
<evidence type="ECO:0000313" key="1">
    <source>
        <dbReference type="EMBL" id="QWU16164.1"/>
    </source>
</evidence>
<evidence type="ECO:0000313" key="2">
    <source>
        <dbReference type="EMBL" id="SEN74309.1"/>
    </source>
</evidence>
<evidence type="ECO:0000313" key="3">
    <source>
        <dbReference type="Proteomes" id="UP000198809"/>
    </source>
</evidence>
<keyword evidence="4" id="KW-1185">Reference proteome</keyword>
<proteinExistence type="predicted"/>
<dbReference type="RefSeq" id="WP_036596966.1">
    <property type="nucleotide sequence ID" value="NZ_CP076607.1"/>
</dbReference>
<dbReference type="EMBL" id="FODH01000002">
    <property type="protein sequence ID" value="SEN74309.1"/>
    <property type="molecule type" value="Genomic_DNA"/>
</dbReference>
<protein>
    <submittedName>
        <fullName evidence="2">Uncharacterized protein</fullName>
    </submittedName>
</protein>
<dbReference type="EMBL" id="CP076607">
    <property type="protein sequence ID" value="QWU16164.1"/>
    <property type="molecule type" value="Genomic_DNA"/>
</dbReference>
<reference evidence="2 3" key="1">
    <citation type="submission" date="2016-10" db="EMBL/GenBank/DDBJ databases">
        <authorList>
            <person name="de Groot N.N."/>
        </authorList>
    </citation>
    <scope>NUCLEOTIDE SEQUENCE [LARGE SCALE GENOMIC DNA]</scope>
    <source>
        <strain evidence="2 3">CGMCC 1.10238</strain>
    </source>
</reference>
<sequence length="215" mass="24822">MYTPKSFESELLIQFKDEDIFLNALEDGGPEDLKIDLSYEELVVNLYVDSEDYILKKNNFSLALRPLPDKKVGSILKYNISEFKEHVIRAEIAELMNTGCKYSKVISDTLQSKLNCCTDNLIPTLISKQKRTHKKSNRLSPTLYFSFDKVTFNNLRNGSEITLFLMEVETTGNNIGNIYSTEMFTALEYYKKKYDAIKVFPSSKYIIGLEQTLRK</sequence>
<evidence type="ECO:0000313" key="4">
    <source>
        <dbReference type="Proteomes" id="UP000683429"/>
    </source>
</evidence>
<accession>A0A1H8J0Z9</accession>
<dbReference type="AlphaFoldDB" id="A0A1H8J0Z9"/>
<organism evidence="2 3">
    <name type="scientific">Paenibacillus sophorae</name>
    <dbReference type="NCBI Taxonomy" id="1333845"/>
    <lineage>
        <taxon>Bacteria</taxon>
        <taxon>Bacillati</taxon>
        <taxon>Bacillota</taxon>
        <taxon>Bacilli</taxon>
        <taxon>Bacillales</taxon>
        <taxon>Paenibacillaceae</taxon>
        <taxon>Paenibacillus</taxon>
    </lineage>
</organism>
<reference evidence="1 4" key="2">
    <citation type="submission" date="2021-06" db="EMBL/GenBank/DDBJ databases">
        <title>Whole genome sequence of Paenibacillus sophorae DSM23020 for comparative genomics.</title>
        <authorList>
            <person name="Kim M.-J."/>
            <person name="Lee G."/>
            <person name="Shin J.-H."/>
        </authorList>
    </citation>
    <scope>NUCLEOTIDE SEQUENCE [LARGE SCALE GENOMIC DNA]</scope>
    <source>
        <strain evidence="1 4">DSM 23020</strain>
    </source>
</reference>
<dbReference type="Proteomes" id="UP000683429">
    <property type="component" value="Chromosome"/>
</dbReference>
<name>A0A1H8J0Z9_9BACL</name>
<dbReference type="STRING" id="1333845.SAMN04487895_102420"/>
<dbReference type="Proteomes" id="UP000198809">
    <property type="component" value="Unassembled WGS sequence"/>
</dbReference>